<gene>
    <name evidence="1" type="ORF">Pla133_49020</name>
</gene>
<dbReference type="RefSeq" id="WP_145070002.1">
    <property type="nucleotide sequence ID" value="NZ_CP036287.1"/>
</dbReference>
<evidence type="ECO:0000313" key="1">
    <source>
        <dbReference type="EMBL" id="QDU69780.1"/>
    </source>
</evidence>
<dbReference type="Proteomes" id="UP000316921">
    <property type="component" value="Chromosome"/>
</dbReference>
<keyword evidence="2" id="KW-1185">Reference proteome</keyword>
<name>A0A518BS40_9BACT</name>
<proteinExistence type="predicted"/>
<dbReference type="KEGG" id="pbap:Pla133_49020"/>
<organism evidence="1 2">
    <name type="scientific">Engelhardtia mirabilis</name>
    <dbReference type="NCBI Taxonomy" id="2528011"/>
    <lineage>
        <taxon>Bacteria</taxon>
        <taxon>Pseudomonadati</taxon>
        <taxon>Planctomycetota</taxon>
        <taxon>Planctomycetia</taxon>
        <taxon>Planctomycetia incertae sedis</taxon>
        <taxon>Engelhardtia</taxon>
    </lineage>
</organism>
<protein>
    <submittedName>
        <fullName evidence="1">Uncharacterized protein</fullName>
    </submittedName>
</protein>
<dbReference type="AlphaFoldDB" id="A0A518BS40"/>
<sequence>MLRLLLRVLLWPLSARRRAIWTAIVLLGGAGWWQFGDQVLRFLGLGRPPERSVYIVLETPDDLERQQQASPDLLARYGGFDRPGLEAELTRLRGGFTAACDLAFNLVRARGDGERTLFARGGLVPLDPDADPTLITRVVHDPAEARGSDPVALTLTLDRDEFAAIYAQRDELRWLETYVAER</sequence>
<dbReference type="EMBL" id="CP036287">
    <property type="protein sequence ID" value="QDU69780.1"/>
    <property type="molecule type" value="Genomic_DNA"/>
</dbReference>
<evidence type="ECO:0000313" key="2">
    <source>
        <dbReference type="Proteomes" id="UP000316921"/>
    </source>
</evidence>
<accession>A0A518BS40</accession>
<reference evidence="1 2" key="1">
    <citation type="submission" date="2019-02" db="EMBL/GenBank/DDBJ databases">
        <title>Deep-cultivation of Planctomycetes and their phenomic and genomic characterization uncovers novel biology.</title>
        <authorList>
            <person name="Wiegand S."/>
            <person name="Jogler M."/>
            <person name="Boedeker C."/>
            <person name="Pinto D."/>
            <person name="Vollmers J."/>
            <person name="Rivas-Marin E."/>
            <person name="Kohn T."/>
            <person name="Peeters S.H."/>
            <person name="Heuer A."/>
            <person name="Rast P."/>
            <person name="Oberbeckmann S."/>
            <person name="Bunk B."/>
            <person name="Jeske O."/>
            <person name="Meyerdierks A."/>
            <person name="Storesund J.E."/>
            <person name="Kallscheuer N."/>
            <person name="Luecker S."/>
            <person name="Lage O.M."/>
            <person name="Pohl T."/>
            <person name="Merkel B.J."/>
            <person name="Hornburger P."/>
            <person name="Mueller R.-W."/>
            <person name="Bruemmer F."/>
            <person name="Labrenz M."/>
            <person name="Spormann A.M."/>
            <person name="Op den Camp H."/>
            <person name="Overmann J."/>
            <person name="Amann R."/>
            <person name="Jetten M.S.M."/>
            <person name="Mascher T."/>
            <person name="Medema M.H."/>
            <person name="Devos D.P."/>
            <person name="Kaster A.-K."/>
            <person name="Ovreas L."/>
            <person name="Rohde M."/>
            <person name="Galperin M.Y."/>
            <person name="Jogler C."/>
        </authorList>
    </citation>
    <scope>NUCLEOTIDE SEQUENCE [LARGE SCALE GENOMIC DNA]</scope>
    <source>
        <strain evidence="1 2">Pla133</strain>
    </source>
</reference>